<dbReference type="GO" id="GO:0002940">
    <property type="term" value="P:tRNA N2-guanine methylation"/>
    <property type="evidence" value="ECO:0007669"/>
    <property type="project" value="TreeGrafter"/>
</dbReference>
<dbReference type="CDD" id="cd02440">
    <property type="entry name" value="AdoMet_MTases"/>
    <property type="match status" value="1"/>
</dbReference>
<reference evidence="12" key="1">
    <citation type="journal article" date="2018" name="Nat. Microbiol.">
        <title>Leveraging single-cell genomics to expand the fungal tree of life.</title>
        <authorList>
            <person name="Ahrendt S.R."/>
            <person name="Quandt C.A."/>
            <person name="Ciobanu D."/>
            <person name="Clum A."/>
            <person name="Salamov A."/>
            <person name="Andreopoulos B."/>
            <person name="Cheng J.F."/>
            <person name="Woyke T."/>
            <person name="Pelin A."/>
            <person name="Henrissat B."/>
            <person name="Reynolds N.K."/>
            <person name="Benny G.L."/>
            <person name="Smith M.E."/>
            <person name="James T.Y."/>
            <person name="Grigoriev I.V."/>
        </authorList>
    </citation>
    <scope>NUCLEOTIDE SEQUENCE [LARGE SCALE GENOMIC DNA]</scope>
    <source>
        <strain evidence="12">Benny S71-1</strain>
    </source>
</reference>
<dbReference type="SUPFAM" id="SSF53335">
    <property type="entry name" value="S-adenosyl-L-methionine-dependent methyltransferases"/>
    <property type="match status" value="1"/>
</dbReference>
<evidence type="ECO:0000313" key="11">
    <source>
        <dbReference type="EMBL" id="RKP24617.1"/>
    </source>
</evidence>
<dbReference type="EC" id="2.1.1.216" evidence="7 9"/>
<sequence length="445" mass="49031">MSIAAIKTWSADYLKHPKRRALSSVPEGERGFSVLEALSATGLRSIRYAKEIENMAYVVANDIEPDAVKAIRRNIAHNGLSEEKVRPSERDACALMYECRDADKQFDVIDLDPYGSASPFLDGAVQAVADGGLLCITCTDMAVLSGSNHPETCFAKYGGTPVRAEFCHEMALRLVLHALQTSAARYKRCITPLASFSIDFYIRMFVRVHSSPKDVKLVASKTAMVYHCTGCRTFTTQPMGKLTQSEQREKFGAAAGPTANGPCEHCGHTMHIGGPFWSAPIHNADFLSRMLQHVNAAEGLYVTRPRMIGMLTELDVPFYYTISSLGSAVRGDNPSLTALFSALLNQGYKVSASHAARGSIKTDAPAKVVWDIMRAWIKAHPVVSKNVKPESPASRILAVEPSITVDFTEHPQANPESRKHKLVRYQENPEKNWGPKARAKRSRHE</sequence>
<dbReference type="InterPro" id="IPR042296">
    <property type="entry name" value="tRNA_met_Trm1_C"/>
</dbReference>
<evidence type="ECO:0000256" key="9">
    <source>
        <dbReference type="PROSITE-ProRule" id="PRU00958"/>
    </source>
</evidence>
<dbReference type="InterPro" id="IPR002905">
    <property type="entry name" value="Trm1"/>
</dbReference>
<organism evidence="11 12">
    <name type="scientific">Syncephalis pseudoplumigaleata</name>
    <dbReference type="NCBI Taxonomy" id="1712513"/>
    <lineage>
        <taxon>Eukaryota</taxon>
        <taxon>Fungi</taxon>
        <taxon>Fungi incertae sedis</taxon>
        <taxon>Zoopagomycota</taxon>
        <taxon>Zoopagomycotina</taxon>
        <taxon>Zoopagomycetes</taxon>
        <taxon>Zoopagales</taxon>
        <taxon>Piptocephalidaceae</taxon>
        <taxon>Syncephalis</taxon>
    </lineage>
</organism>
<name>A0A4P9YX49_9FUNG</name>
<keyword evidence="2 9" id="KW-0489">Methyltransferase</keyword>
<evidence type="ECO:0000256" key="7">
    <source>
        <dbReference type="ARBA" id="ARBA00039099"/>
    </source>
</evidence>
<dbReference type="Gene3D" id="3.40.50.150">
    <property type="entry name" value="Vaccinia Virus protein VP39"/>
    <property type="match status" value="1"/>
</dbReference>
<comment type="similarity">
    <text evidence="9">Belongs to the class I-like SAM-binding methyltransferase superfamily. Trm1 family.</text>
</comment>
<dbReference type="GO" id="GO:0000049">
    <property type="term" value="F:tRNA binding"/>
    <property type="evidence" value="ECO:0007669"/>
    <property type="project" value="UniProtKB-UniRule"/>
</dbReference>
<evidence type="ECO:0000256" key="8">
    <source>
        <dbReference type="ARBA" id="ARBA00051897"/>
    </source>
</evidence>
<dbReference type="OrthoDB" id="6349953at2759"/>
<keyword evidence="4 9" id="KW-0949">S-adenosyl-L-methionine</keyword>
<dbReference type="PANTHER" id="PTHR10631">
    <property type="entry name" value="N 2 ,N 2 -DIMETHYLGUANOSINE TRNA METHYLTRANSFERASE"/>
    <property type="match status" value="1"/>
</dbReference>
<dbReference type="FunFam" id="3.30.56.70:FF:000001">
    <property type="entry name" value="tRNA (guanine(26)-N(2))-dimethyltransferase"/>
    <property type="match status" value="1"/>
</dbReference>
<dbReference type="InterPro" id="IPR029063">
    <property type="entry name" value="SAM-dependent_MTases_sf"/>
</dbReference>
<evidence type="ECO:0000256" key="3">
    <source>
        <dbReference type="ARBA" id="ARBA00022679"/>
    </source>
</evidence>
<dbReference type="Proteomes" id="UP000278143">
    <property type="component" value="Unassembled WGS sequence"/>
</dbReference>
<dbReference type="AlphaFoldDB" id="A0A4P9YX49"/>
<gene>
    <name evidence="11" type="ORF">SYNPS1DRAFT_16913</name>
</gene>
<evidence type="ECO:0000256" key="6">
    <source>
        <dbReference type="ARBA" id="ARBA00022884"/>
    </source>
</evidence>
<comment type="catalytic activity">
    <reaction evidence="8 9">
        <text>guanosine(26) in tRNA + 2 S-adenosyl-L-methionine = N(2)-dimethylguanosine(26) in tRNA + 2 S-adenosyl-L-homocysteine + 2 H(+)</text>
        <dbReference type="Rhea" id="RHEA:43140"/>
        <dbReference type="Rhea" id="RHEA-COMP:10359"/>
        <dbReference type="Rhea" id="RHEA-COMP:10360"/>
        <dbReference type="ChEBI" id="CHEBI:15378"/>
        <dbReference type="ChEBI" id="CHEBI:57856"/>
        <dbReference type="ChEBI" id="CHEBI:59789"/>
        <dbReference type="ChEBI" id="CHEBI:74269"/>
        <dbReference type="ChEBI" id="CHEBI:74513"/>
        <dbReference type="EC" id="2.1.1.216"/>
    </reaction>
</comment>
<evidence type="ECO:0000256" key="5">
    <source>
        <dbReference type="ARBA" id="ARBA00022694"/>
    </source>
</evidence>
<evidence type="ECO:0000313" key="12">
    <source>
        <dbReference type="Proteomes" id="UP000278143"/>
    </source>
</evidence>
<keyword evidence="3 9" id="KW-0808">Transferase</keyword>
<dbReference type="PROSITE" id="PS51626">
    <property type="entry name" value="SAM_MT_TRM1"/>
    <property type="match status" value="1"/>
</dbReference>
<dbReference type="FunFam" id="3.40.50.150:FF:000051">
    <property type="entry name" value="tRNA (guanine(26)-N(2))-dimethyltransferase"/>
    <property type="match status" value="1"/>
</dbReference>
<keyword evidence="1 9" id="KW-0820">tRNA-binding</keyword>
<evidence type="ECO:0000256" key="4">
    <source>
        <dbReference type="ARBA" id="ARBA00022691"/>
    </source>
</evidence>
<dbReference type="Gene3D" id="3.30.56.70">
    <property type="entry name" value="N2,N2-dimethylguanosine tRNA methyltransferase, C-terminal domain"/>
    <property type="match status" value="1"/>
</dbReference>
<accession>A0A4P9YX49</accession>
<keyword evidence="12" id="KW-1185">Reference proteome</keyword>
<proteinExistence type="inferred from homology"/>
<dbReference type="NCBIfam" id="TIGR00308">
    <property type="entry name" value="TRM1"/>
    <property type="match status" value="1"/>
</dbReference>
<dbReference type="EMBL" id="KZ990121">
    <property type="protein sequence ID" value="RKP24617.1"/>
    <property type="molecule type" value="Genomic_DNA"/>
</dbReference>
<dbReference type="GO" id="GO:0160104">
    <property type="term" value="F:tRNA (guanine(26)-N2)-dimethyltransferase activity"/>
    <property type="evidence" value="ECO:0007669"/>
    <property type="project" value="UniProtKB-UniRule"/>
</dbReference>
<protein>
    <recommendedName>
        <fullName evidence="7 9">tRNA (guanine(26)-N(2))-dimethyltransferase</fullName>
        <ecNumber evidence="7 9">2.1.1.216</ecNumber>
    </recommendedName>
</protein>
<keyword evidence="5 9" id="KW-0819">tRNA processing</keyword>
<dbReference type="PANTHER" id="PTHR10631:SF3">
    <property type="entry name" value="TRNA (GUANINE(26)-N(2))-DIMETHYLTRANSFERASE"/>
    <property type="match status" value="1"/>
</dbReference>
<dbReference type="GO" id="GO:0005634">
    <property type="term" value="C:nucleus"/>
    <property type="evidence" value="ECO:0007669"/>
    <property type="project" value="TreeGrafter"/>
</dbReference>
<evidence type="ECO:0000256" key="10">
    <source>
        <dbReference type="SAM" id="MobiDB-lite"/>
    </source>
</evidence>
<evidence type="ECO:0000256" key="2">
    <source>
        <dbReference type="ARBA" id="ARBA00022603"/>
    </source>
</evidence>
<dbReference type="Pfam" id="PF02005">
    <property type="entry name" value="TRM"/>
    <property type="match status" value="1"/>
</dbReference>
<feature type="region of interest" description="Disordered" evidence="10">
    <location>
        <begin position="408"/>
        <end position="445"/>
    </location>
</feature>
<evidence type="ECO:0000256" key="1">
    <source>
        <dbReference type="ARBA" id="ARBA00022555"/>
    </source>
</evidence>
<keyword evidence="6 9" id="KW-0694">RNA-binding</keyword>